<dbReference type="AlphaFoldDB" id="B4FFN0"/>
<accession>B4FFN0</accession>
<organism evidence="1">
    <name type="scientific">Zea mays</name>
    <name type="common">Maize</name>
    <dbReference type="NCBI Taxonomy" id="4577"/>
    <lineage>
        <taxon>Eukaryota</taxon>
        <taxon>Viridiplantae</taxon>
        <taxon>Streptophyta</taxon>
        <taxon>Embryophyta</taxon>
        <taxon>Tracheophyta</taxon>
        <taxon>Spermatophyta</taxon>
        <taxon>Magnoliopsida</taxon>
        <taxon>Liliopsida</taxon>
        <taxon>Poales</taxon>
        <taxon>Poaceae</taxon>
        <taxon>PACMAD clade</taxon>
        <taxon>Panicoideae</taxon>
        <taxon>Andropogonodae</taxon>
        <taxon>Andropogoneae</taxon>
        <taxon>Tripsacinae</taxon>
        <taxon>Zea</taxon>
    </lineage>
</organism>
<sequence length="34" mass="4087">MNWSPLLLEVDRMISSMALLLWKPWAWPRPLTFS</sequence>
<proteinExistence type="evidence at transcript level"/>
<reference evidence="1" key="1">
    <citation type="journal article" date="2009" name="PLoS Genet.">
        <title>Sequencing, mapping, and analysis of 27,455 maize full-length cDNAs.</title>
        <authorList>
            <person name="Soderlund C."/>
            <person name="Descour A."/>
            <person name="Kudrna D."/>
            <person name="Bomhoff M."/>
            <person name="Boyd L."/>
            <person name="Currie J."/>
            <person name="Angelova A."/>
            <person name="Collura K."/>
            <person name="Wissotski M."/>
            <person name="Ashley E."/>
            <person name="Morrow D."/>
            <person name="Fernandes J."/>
            <person name="Walbot V."/>
            <person name="Yu Y."/>
        </authorList>
    </citation>
    <scope>NUCLEOTIDE SEQUENCE</scope>
    <source>
        <strain evidence="1">B73</strain>
    </source>
</reference>
<evidence type="ECO:0000313" key="1">
    <source>
        <dbReference type="EMBL" id="ACF80923.1"/>
    </source>
</evidence>
<name>B4FFN0_MAIZE</name>
<dbReference type="EMBL" id="BT035918">
    <property type="protein sequence ID" value="ACF80923.1"/>
    <property type="molecule type" value="mRNA"/>
</dbReference>
<protein>
    <submittedName>
        <fullName evidence="1">Uncharacterized protein</fullName>
    </submittedName>
</protein>